<accession>A0A6M1STG4</accession>
<keyword evidence="3" id="KW-1003">Cell membrane</keyword>
<gene>
    <name evidence="8" type="ORF">G3570_06075</name>
</gene>
<comment type="caution">
    <text evidence="8">The sequence shown here is derived from an EMBL/GenBank/DDBJ whole genome shotgun (WGS) entry which is preliminary data.</text>
</comment>
<dbReference type="InterPro" id="IPR051907">
    <property type="entry name" value="DoxX-like_oxidoreductase"/>
</dbReference>
<feature type="transmembrane region" description="Helical" evidence="7">
    <location>
        <begin position="114"/>
        <end position="132"/>
    </location>
</feature>
<evidence type="ECO:0000256" key="4">
    <source>
        <dbReference type="ARBA" id="ARBA00022692"/>
    </source>
</evidence>
<evidence type="ECO:0000256" key="7">
    <source>
        <dbReference type="SAM" id="Phobius"/>
    </source>
</evidence>
<evidence type="ECO:0000256" key="2">
    <source>
        <dbReference type="ARBA" id="ARBA00006679"/>
    </source>
</evidence>
<feature type="transmembrane region" description="Helical" evidence="7">
    <location>
        <begin position="54"/>
        <end position="77"/>
    </location>
</feature>
<dbReference type="AlphaFoldDB" id="A0A6M1STG4"/>
<dbReference type="EMBL" id="JAALLT010000002">
    <property type="protein sequence ID" value="NGP76190.1"/>
    <property type="molecule type" value="Genomic_DNA"/>
</dbReference>
<reference evidence="8 9" key="1">
    <citation type="submission" date="2020-02" db="EMBL/GenBank/DDBJ databases">
        <title>Balneolaceae bacterium YR4-1, complete genome.</title>
        <authorList>
            <person name="Li Y."/>
            <person name="Wu S."/>
        </authorList>
    </citation>
    <scope>NUCLEOTIDE SEQUENCE [LARGE SCALE GENOMIC DNA]</scope>
    <source>
        <strain evidence="8 9">YR4-1</strain>
    </source>
</reference>
<dbReference type="InterPro" id="IPR032808">
    <property type="entry name" value="DoxX"/>
</dbReference>
<proteinExistence type="inferred from homology"/>
<evidence type="ECO:0000256" key="5">
    <source>
        <dbReference type="ARBA" id="ARBA00022989"/>
    </source>
</evidence>
<evidence type="ECO:0000256" key="3">
    <source>
        <dbReference type="ARBA" id="ARBA00022475"/>
    </source>
</evidence>
<comment type="subcellular location">
    <subcellularLocation>
        <location evidence="1">Cell membrane</location>
        <topology evidence="1">Multi-pass membrane protein</topology>
    </subcellularLocation>
</comment>
<organism evidence="8 9">
    <name type="scientific">Halalkalibaculum roseum</name>
    <dbReference type="NCBI Taxonomy" id="2709311"/>
    <lineage>
        <taxon>Bacteria</taxon>
        <taxon>Pseudomonadati</taxon>
        <taxon>Balneolota</taxon>
        <taxon>Balneolia</taxon>
        <taxon>Balneolales</taxon>
        <taxon>Balneolaceae</taxon>
        <taxon>Halalkalibaculum</taxon>
    </lineage>
</organism>
<comment type="similarity">
    <text evidence="2">Belongs to the DoxX family.</text>
</comment>
<dbReference type="RefSeq" id="WP_165140311.1">
    <property type="nucleotide sequence ID" value="NZ_JAALLT010000002.1"/>
</dbReference>
<feature type="transmembrane region" description="Helical" evidence="7">
    <location>
        <begin position="84"/>
        <end position="102"/>
    </location>
</feature>
<sequence>MLKRLKSSGLTEFVNTGVTLLILRVFGSFFMLYGHGWGKVMRVFNGDFRFADPIGLGPELSLILSAFAEGICAILVIIGLYTRAASLVLMINMSVAFLFVHINDPFGDMEKSLLFLLIFSTVFLLGPGKYSLDHKK</sequence>
<feature type="transmembrane region" description="Helical" evidence="7">
    <location>
        <begin position="12"/>
        <end position="34"/>
    </location>
</feature>
<evidence type="ECO:0000313" key="8">
    <source>
        <dbReference type="EMBL" id="NGP76190.1"/>
    </source>
</evidence>
<evidence type="ECO:0000256" key="1">
    <source>
        <dbReference type="ARBA" id="ARBA00004651"/>
    </source>
</evidence>
<dbReference type="GO" id="GO:0005886">
    <property type="term" value="C:plasma membrane"/>
    <property type="evidence" value="ECO:0007669"/>
    <property type="project" value="UniProtKB-SubCell"/>
</dbReference>
<keyword evidence="4 7" id="KW-0812">Transmembrane</keyword>
<keyword evidence="5 7" id="KW-1133">Transmembrane helix</keyword>
<dbReference type="PANTHER" id="PTHR33452:SF1">
    <property type="entry name" value="INNER MEMBRANE PROTEIN YPHA-RELATED"/>
    <property type="match status" value="1"/>
</dbReference>
<evidence type="ECO:0000313" key="9">
    <source>
        <dbReference type="Proteomes" id="UP000473278"/>
    </source>
</evidence>
<keyword evidence="6 7" id="KW-0472">Membrane</keyword>
<keyword evidence="9" id="KW-1185">Reference proteome</keyword>
<protein>
    <submittedName>
        <fullName evidence="8">DoxX family protein</fullName>
    </submittedName>
</protein>
<dbReference type="Pfam" id="PF07681">
    <property type="entry name" value="DoxX"/>
    <property type="match status" value="1"/>
</dbReference>
<dbReference type="PANTHER" id="PTHR33452">
    <property type="entry name" value="OXIDOREDUCTASE CATD-RELATED"/>
    <property type="match status" value="1"/>
</dbReference>
<evidence type="ECO:0000256" key="6">
    <source>
        <dbReference type="ARBA" id="ARBA00023136"/>
    </source>
</evidence>
<dbReference type="Proteomes" id="UP000473278">
    <property type="component" value="Unassembled WGS sequence"/>
</dbReference>
<name>A0A6M1STG4_9BACT</name>